<evidence type="ECO:0000256" key="4">
    <source>
        <dbReference type="ARBA" id="ARBA00022519"/>
    </source>
</evidence>
<keyword evidence="13 14" id="KW-0472">Membrane</keyword>
<evidence type="ECO:0000256" key="13">
    <source>
        <dbReference type="ARBA" id="ARBA00023136"/>
    </source>
</evidence>
<feature type="domain" description="Histidine kinase" evidence="16">
    <location>
        <begin position="491"/>
        <end position="634"/>
    </location>
</feature>
<comment type="subcellular location">
    <subcellularLocation>
        <location evidence="2">Cell inner membrane</location>
        <topology evidence="2">Multi-pass membrane protein</topology>
    </subcellularLocation>
</comment>
<dbReference type="SMART" id="SM00387">
    <property type="entry name" value="HATPase_c"/>
    <property type="match status" value="1"/>
</dbReference>
<comment type="caution">
    <text evidence="18">The sequence shown here is derived from an EMBL/GenBank/DDBJ whole genome shotgun (WGS) entry which is preliminary data.</text>
</comment>
<organism evidence="18 19">
    <name type="scientific">Thiorhodococcus minor</name>
    <dbReference type="NCBI Taxonomy" id="57489"/>
    <lineage>
        <taxon>Bacteria</taxon>
        <taxon>Pseudomonadati</taxon>
        <taxon>Pseudomonadota</taxon>
        <taxon>Gammaproteobacteria</taxon>
        <taxon>Chromatiales</taxon>
        <taxon>Chromatiaceae</taxon>
        <taxon>Thiorhodococcus</taxon>
    </lineage>
</organism>
<dbReference type="InterPro" id="IPR005467">
    <property type="entry name" value="His_kinase_dom"/>
</dbReference>
<dbReference type="PIRSF" id="PIRSF003167">
    <property type="entry name" value="STHK_NarX/NarQ"/>
    <property type="match status" value="1"/>
</dbReference>
<accession>A0A6M0K043</accession>
<name>A0A6M0K043_9GAMM</name>
<dbReference type="Pfam" id="PF07730">
    <property type="entry name" value="HisKA_3"/>
    <property type="match status" value="1"/>
</dbReference>
<evidence type="ECO:0000256" key="8">
    <source>
        <dbReference type="ARBA" id="ARBA00022741"/>
    </source>
</evidence>
<keyword evidence="8 14" id="KW-0547">Nucleotide-binding</keyword>
<dbReference type="PANTHER" id="PTHR24421:SF10">
    <property type="entry name" value="NITRATE_NITRITE SENSOR PROTEIN NARQ"/>
    <property type="match status" value="1"/>
</dbReference>
<keyword evidence="11 15" id="KW-1133">Transmembrane helix</keyword>
<dbReference type="GO" id="GO:0046983">
    <property type="term" value="F:protein dimerization activity"/>
    <property type="evidence" value="ECO:0007669"/>
    <property type="project" value="UniProtKB-UniRule"/>
</dbReference>
<evidence type="ECO:0000313" key="19">
    <source>
        <dbReference type="Proteomes" id="UP000483379"/>
    </source>
</evidence>
<evidence type="ECO:0000256" key="11">
    <source>
        <dbReference type="ARBA" id="ARBA00022989"/>
    </source>
</evidence>
<dbReference type="SUPFAM" id="SSF55781">
    <property type="entry name" value="GAF domain-like"/>
    <property type="match status" value="1"/>
</dbReference>
<dbReference type="Gene3D" id="1.20.120.960">
    <property type="entry name" value="Histidine kinase NarX, sensor domain"/>
    <property type="match status" value="1"/>
</dbReference>
<dbReference type="SUPFAM" id="SSF55874">
    <property type="entry name" value="ATPase domain of HSP90 chaperone/DNA topoisomerase II/histidine kinase"/>
    <property type="match status" value="1"/>
</dbReference>
<dbReference type="RefSeq" id="WP_164453565.1">
    <property type="nucleotide sequence ID" value="NZ_JAAIJQ010000042.1"/>
</dbReference>
<keyword evidence="12 14" id="KW-0902">Two-component regulatory system</keyword>
<dbReference type="Gene3D" id="3.30.565.10">
    <property type="entry name" value="Histidine kinase-like ATPase, C-terminal domain"/>
    <property type="match status" value="1"/>
</dbReference>
<proteinExistence type="predicted"/>
<evidence type="ECO:0000256" key="10">
    <source>
        <dbReference type="ARBA" id="ARBA00022840"/>
    </source>
</evidence>
<dbReference type="Pfam" id="PF00672">
    <property type="entry name" value="HAMP"/>
    <property type="match status" value="1"/>
</dbReference>
<keyword evidence="10 14" id="KW-0067">ATP-binding</keyword>
<dbReference type="InterPro" id="IPR042295">
    <property type="entry name" value="NarX-like_N_sf"/>
</dbReference>
<evidence type="ECO:0000256" key="5">
    <source>
        <dbReference type="ARBA" id="ARBA00022553"/>
    </source>
</evidence>
<dbReference type="CDD" id="cd19408">
    <property type="entry name" value="NarX_NarQ_sensor"/>
    <property type="match status" value="1"/>
</dbReference>
<keyword evidence="9 14" id="KW-0418">Kinase</keyword>
<dbReference type="Proteomes" id="UP000483379">
    <property type="component" value="Unassembled WGS sequence"/>
</dbReference>
<dbReference type="InterPro" id="IPR050482">
    <property type="entry name" value="Sensor_HK_TwoCompSys"/>
</dbReference>
<dbReference type="SUPFAM" id="SSF158472">
    <property type="entry name" value="HAMP domain-like"/>
    <property type="match status" value="1"/>
</dbReference>
<dbReference type="AlphaFoldDB" id="A0A6M0K043"/>
<evidence type="ECO:0000256" key="7">
    <source>
        <dbReference type="ARBA" id="ARBA00022692"/>
    </source>
</evidence>
<evidence type="ECO:0000256" key="9">
    <source>
        <dbReference type="ARBA" id="ARBA00022777"/>
    </source>
</evidence>
<dbReference type="SMART" id="SM00304">
    <property type="entry name" value="HAMP"/>
    <property type="match status" value="1"/>
</dbReference>
<dbReference type="InterPro" id="IPR029095">
    <property type="entry name" value="NarX-like_N"/>
</dbReference>
<dbReference type="Gene3D" id="3.30.450.40">
    <property type="match status" value="1"/>
</dbReference>
<dbReference type="Gene3D" id="1.20.5.1930">
    <property type="match status" value="1"/>
</dbReference>
<dbReference type="Gene3D" id="6.10.340.10">
    <property type="match status" value="1"/>
</dbReference>
<dbReference type="InterPro" id="IPR036890">
    <property type="entry name" value="HATPase_C_sf"/>
</dbReference>
<comment type="catalytic activity">
    <reaction evidence="1 14">
        <text>ATP + protein L-histidine = ADP + protein N-phospho-L-histidine.</text>
        <dbReference type="EC" id="2.7.13.3"/>
    </reaction>
</comment>
<keyword evidence="4 14" id="KW-0997">Cell inner membrane</keyword>
<keyword evidence="7 15" id="KW-0812">Transmembrane</keyword>
<dbReference type="InterPro" id="IPR003594">
    <property type="entry name" value="HATPase_dom"/>
</dbReference>
<feature type="transmembrane region" description="Helical" evidence="15">
    <location>
        <begin position="178"/>
        <end position="198"/>
    </location>
</feature>
<reference evidence="18 19" key="1">
    <citation type="submission" date="2020-02" db="EMBL/GenBank/DDBJ databases">
        <title>Genome sequences of Thiorhodococcus mannitoliphagus and Thiorhodococcus minor, purple sulfur photosynthetic bacteria in the gammaproteobacterial family, Chromatiaceae.</title>
        <authorList>
            <person name="Aviles F.A."/>
            <person name="Meyer T.E."/>
            <person name="Kyndt J.A."/>
        </authorList>
    </citation>
    <scope>NUCLEOTIDE SEQUENCE [LARGE SCALE GENOMIC DNA]</scope>
    <source>
        <strain evidence="18 19">DSM 11518</strain>
    </source>
</reference>
<dbReference type="CDD" id="cd16917">
    <property type="entry name" value="HATPase_UhpB-NarQ-NarX-like"/>
    <property type="match status" value="1"/>
</dbReference>
<sequence length="639" mass="69546">MAEQRDQQTSHSILITVGVLMAGVVLLGITGMVSSIVIAQINQGMAAAVNQSGTLRMQSYRIGVALASEAPTLEERQAQVLSLVEEYAERLASPRLTAAIPTLASDPVSLAYERVRWRWTHEMRRAALRFVEAGADSAAASAGRQAYLGQVDDFVDDIHTLVRVLEDRSEHRILLLRWIQGVVLALTLAVVAVTMILVQRRIVRPIAELVSCADRTRRGDFSGRTRFTGTDELGRVGAALNLMTQGLSQIYGELEERVADKTLDLARSNRSLTLLYRTSRALETSHLTDELLQKVLDDVRSQLGLAAVALCLRDPDSLRSGDCISASQSDAADAAIRACSLCTGPEPDSGASPDSFANGERIASFPVRDQGRSFGTLRVAFRPHKAPETWQQPLLESLAAHLATALNLMSRMHEGRRLALHEERSILARELHDSLAQSLSYLKIQAARLDAALREAGDRADSERGASADSALPPPAVILSEIREGISSAYRQLRELLTTFRLRIVGQGLANALAETVQEFRERSDVEISFDDQVPSGLLSPNEEVHVMQIIREALSNVVRHAEARRCTIRLETDADRIRVSIADDGKGLGAKAAGRGHYGMTIMRERALTLGGSLDIESAGSGASVHLSFRPRGRGVDA</sequence>
<dbReference type="EC" id="2.7.13.3" evidence="14"/>
<evidence type="ECO:0000256" key="6">
    <source>
        <dbReference type="ARBA" id="ARBA00022679"/>
    </source>
</evidence>
<dbReference type="GO" id="GO:0005886">
    <property type="term" value="C:plasma membrane"/>
    <property type="evidence" value="ECO:0007669"/>
    <property type="project" value="UniProtKB-SubCell"/>
</dbReference>
<protein>
    <recommendedName>
        <fullName evidence="14">Sensor protein</fullName>
        <ecNumber evidence="14">2.7.13.3</ecNumber>
    </recommendedName>
</protein>
<dbReference type="PROSITE" id="PS50885">
    <property type="entry name" value="HAMP"/>
    <property type="match status" value="1"/>
</dbReference>
<feature type="transmembrane region" description="Helical" evidence="15">
    <location>
        <begin position="12"/>
        <end position="38"/>
    </location>
</feature>
<dbReference type="InterPro" id="IPR016380">
    <property type="entry name" value="Sig_transdc_His_kin_NarX/NarQ"/>
</dbReference>
<dbReference type="GO" id="GO:0000155">
    <property type="term" value="F:phosphorelay sensor kinase activity"/>
    <property type="evidence" value="ECO:0007669"/>
    <property type="project" value="UniProtKB-UniRule"/>
</dbReference>
<evidence type="ECO:0000256" key="2">
    <source>
        <dbReference type="ARBA" id="ARBA00004429"/>
    </source>
</evidence>
<evidence type="ECO:0000256" key="15">
    <source>
        <dbReference type="SAM" id="Phobius"/>
    </source>
</evidence>
<evidence type="ECO:0000259" key="17">
    <source>
        <dbReference type="PROSITE" id="PS50885"/>
    </source>
</evidence>
<evidence type="ECO:0000313" key="18">
    <source>
        <dbReference type="EMBL" id="NEV63100.1"/>
    </source>
</evidence>
<dbReference type="PANTHER" id="PTHR24421">
    <property type="entry name" value="NITRATE/NITRITE SENSOR PROTEIN NARX-RELATED"/>
    <property type="match status" value="1"/>
</dbReference>
<evidence type="ECO:0000256" key="1">
    <source>
        <dbReference type="ARBA" id="ARBA00000085"/>
    </source>
</evidence>
<evidence type="ECO:0000259" key="16">
    <source>
        <dbReference type="PROSITE" id="PS50109"/>
    </source>
</evidence>
<dbReference type="InterPro" id="IPR029016">
    <property type="entry name" value="GAF-like_dom_sf"/>
</dbReference>
<keyword evidence="6 14" id="KW-0808">Transferase</keyword>
<keyword evidence="19" id="KW-1185">Reference proteome</keyword>
<gene>
    <name evidence="18" type="ORF">G3446_14590</name>
</gene>
<dbReference type="GO" id="GO:0005524">
    <property type="term" value="F:ATP binding"/>
    <property type="evidence" value="ECO:0007669"/>
    <property type="project" value="UniProtKB-UniRule"/>
</dbReference>
<evidence type="ECO:0000256" key="14">
    <source>
        <dbReference type="PIRNR" id="PIRNR003167"/>
    </source>
</evidence>
<dbReference type="Pfam" id="PF13675">
    <property type="entry name" value="PilJ"/>
    <property type="match status" value="1"/>
</dbReference>
<dbReference type="PROSITE" id="PS50109">
    <property type="entry name" value="HIS_KIN"/>
    <property type="match status" value="1"/>
</dbReference>
<keyword evidence="5" id="KW-0597">Phosphoprotein</keyword>
<dbReference type="InterPro" id="IPR011712">
    <property type="entry name" value="Sig_transdc_His_kin_sub3_dim/P"/>
</dbReference>
<dbReference type="InterPro" id="IPR003660">
    <property type="entry name" value="HAMP_dom"/>
</dbReference>
<evidence type="ECO:0000256" key="12">
    <source>
        <dbReference type="ARBA" id="ARBA00023012"/>
    </source>
</evidence>
<dbReference type="CDD" id="cd06225">
    <property type="entry name" value="HAMP"/>
    <property type="match status" value="1"/>
</dbReference>
<keyword evidence="3 14" id="KW-1003">Cell membrane</keyword>
<feature type="domain" description="HAMP" evidence="17">
    <location>
        <begin position="200"/>
        <end position="252"/>
    </location>
</feature>
<dbReference type="Pfam" id="PF02518">
    <property type="entry name" value="HATPase_c"/>
    <property type="match status" value="1"/>
</dbReference>
<evidence type="ECO:0000256" key="3">
    <source>
        <dbReference type="ARBA" id="ARBA00022475"/>
    </source>
</evidence>
<dbReference type="EMBL" id="JAAIJQ010000042">
    <property type="protein sequence ID" value="NEV63100.1"/>
    <property type="molecule type" value="Genomic_DNA"/>
</dbReference>